<reference evidence="1 2" key="1">
    <citation type="submission" date="2023-09" db="EMBL/GenBank/DDBJ databases">
        <title>The genome sequence of Streptomyces anthocyanicus.</title>
        <authorList>
            <person name="Mo P."/>
        </authorList>
    </citation>
    <scope>NUCLEOTIDE SEQUENCE [LARGE SCALE GENOMIC DNA]</scope>
    <source>
        <strain evidence="1 2">JCM 4387</strain>
    </source>
</reference>
<evidence type="ECO:0000313" key="1">
    <source>
        <dbReference type="EMBL" id="WND23592.1"/>
    </source>
</evidence>
<sequence>MDENINAFEFPWIRRVIESAEEFIRLRFSDAPEEYGRAISEPAAPDVWLEVIKRYPEARFWVAHNKTVPLEILWVLANDLDPRVRSMVASKRKLSTDLLTTLAADPDESVRLAVARHKSVPRSVLEQLRTDIWEEVRKVAHDRLERSH</sequence>
<evidence type="ECO:0000313" key="2">
    <source>
        <dbReference type="Proteomes" id="UP001249394"/>
    </source>
</evidence>
<dbReference type="Proteomes" id="UP001249394">
    <property type="component" value="Chromosome"/>
</dbReference>
<protein>
    <recommendedName>
        <fullName evidence="3">HEAT repeat domain-containing protein</fullName>
    </recommendedName>
</protein>
<evidence type="ECO:0008006" key="3">
    <source>
        <dbReference type="Google" id="ProtNLM"/>
    </source>
</evidence>
<dbReference type="EMBL" id="CP134213">
    <property type="protein sequence ID" value="WND23592.1"/>
    <property type="molecule type" value="Genomic_DNA"/>
</dbReference>
<keyword evidence="2" id="KW-1185">Reference proteome</keyword>
<name>A0ABY9UMU2_STRVL</name>
<accession>A0ABY9UMU2</accession>
<gene>
    <name evidence="1" type="ORF">RI060_42515</name>
</gene>
<dbReference type="Gene3D" id="1.25.10.10">
    <property type="entry name" value="Leucine-rich Repeat Variant"/>
    <property type="match status" value="1"/>
</dbReference>
<organism evidence="1 2">
    <name type="scientific">Streptomyces violaceus</name>
    <name type="common">Streptomyces venezuelae</name>
    <dbReference type="NCBI Taxonomy" id="1936"/>
    <lineage>
        <taxon>Bacteria</taxon>
        <taxon>Bacillati</taxon>
        <taxon>Actinomycetota</taxon>
        <taxon>Actinomycetes</taxon>
        <taxon>Kitasatosporales</taxon>
        <taxon>Streptomycetaceae</taxon>
        <taxon>Streptomyces</taxon>
    </lineage>
</organism>
<dbReference type="InterPro" id="IPR016024">
    <property type="entry name" value="ARM-type_fold"/>
</dbReference>
<dbReference type="SUPFAM" id="SSF48371">
    <property type="entry name" value="ARM repeat"/>
    <property type="match status" value="1"/>
</dbReference>
<proteinExistence type="predicted"/>
<dbReference type="InterPro" id="IPR011989">
    <property type="entry name" value="ARM-like"/>
</dbReference>